<dbReference type="PANTHER" id="PTHR31285">
    <property type="entry name" value="NICOTINAMIDE MONONUCLEOTIDE ADENYLYLTRANSFERASE"/>
    <property type="match status" value="1"/>
</dbReference>
<comment type="caution">
    <text evidence="2">The sequence shown here is derived from an EMBL/GenBank/DDBJ whole genome shotgun (WGS) entry which is preliminary data.</text>
</comment>
<protein>
    <submittedName>
        <fullName evidence="2">Cytidylyltransferase</fullName>
    </submittedName>
</protein>
<reference evidence="2 3" key="1">
    <citation type="journal article" date="2019" name="Appl. Microbiol. Biotechnol.">
        <title>Genome sequence of Isaria javanica and comparative genome analysis insights into family S53 peptidase evolution in fungal entomopathogens.</title>
        <authorList>
            <person name="Lin R."/>
            <person name="Zhang X."/>
            <person name="Xin B."/>
            <person name="Zou M."/>
            <person name="Gao Y."/>
            <person name="Qin F."/>
            <person name="Hu Q."/>
            <person name="Xie B."/>
            <person name="Cheng X."/>
        </authorList>
    </citation>
    <scope>NUCLEOTIDE SEQUENCE [LARGE SCALE GENOMIC DNA]</scope>
    <source>
        <strain evidence="2 3">IJ1G</strain>
    </source>
</reference>
<dbReference type="GO" id="GO:0005634">
    <property type="term" value="C:nucleus"/>
    <property type="evidence" value="ECO:0007669"/>
    <property type="project" value="TreeGrafter"/>
</dbReference>
<proteinExistence type="predicted"/>
<name>A0A545VWP7_9HYPO</name>
<organism evidence="2 3">
    <name type="scientific">Cordyceps javanica</name>
    <dbReference type="NCBI Taxonomy" id="43265"/>
    <lineage>
        <taxon>Eukaryota</taxon>
        <taxon>Fungi</taxon>
        <taxon>Dikarya</taxon>
        <taxon>Ascomycota</taxon>
        <taxon>Pezizomycotina</taxon>
        <taxon>Sordariomycetes</taxon>
        <taxon>Hypocreomycetidae</taxon>
        <taxon>Hypocreales</taxon>
        <taxon>Cordycipitaceae</taxon>
        <taxon>Cordyceps</taxon>
    </lineage>
</organism>
<dbReference type="GO" id="GO:0005737">
    <property type="term" value="C:cytoplasm"/>
    <property type="evidence" value="ECO:0007669"/>
    <property type="project" value="TreeGrafter"/>
</dbReference>
<feature type="region of interest" description="Disordered" evidence="1">
    <location>
        <begin position="299"/>
        <end position="348"/>
    </location>
</feature>
<evidence type="ECO:0000313" key="3">
    <source>
        <dbReference type="Proteomes" id="UP000315783"/>
    </source>
</evidence>
<dbReference type="OrthoDB" id="5591297at2759"/>
<keyword evidence="3" id="KW-1185">Reference proteome</keyword>
<evidence type="ECO:0000313" key="2">
    <source>
        <dbReference type="EMBL" id="TQV94277.1"/>
    </source>
</evidence>
<accession>A0A545VWP7</accession>
<dbReference type="STRING" id="43265.A0A545VWP7"/>
<dbReference type="InterPro" id="IPR014729">
    <property type="entry name" value="Rossmann-like_a/b/a_fold"/>
</dbReference>
<dbReference type="GO" id="GO:0016887">
    <property type="term" value="F:ATP hydrolysis activity"/>
    <property type="evidence" value="ECO:0007669"/>
    <property type="project" value="TreeGrafter"/>
</dbReference>
<dbReference type="Gene3D" id="3.40.50.620">
    <property type="entry name" value="HUPs"/>
    <property type="match status" value="1"/>
</dbReference>
<sequence>MPRFGTRRHRFRGGFGFMSDLVPSDYTFDRIVTKLKDFESTSAKLRLINSHTPSPSHWARQQEKEHVQAGAAAVGEPPAAPEGTFAGARPALQSRLLVLDASFNPPTRAHAHMAKAAVHEVLEEQRAAVAEAERHAAAAASLAGVPAAPVVRPQTRLLLLLAVANADKAPQPAATEHRLAMIYAFARHLHDELRRRGDGVPVEMAVTSEPFFSGKARALRTASWYPSVRPYMTFTKCDQHGRKLPGKADLPPMEFIVGFDTLVRILNPKYYKADVAEEQEDQGAETSSTVVAAAAAAAATTTTTTKSSGNDVDGKGAAQRPSYKGKNKEQMTAEETEATQSPPDSLATLLDARSGPHRTPMMKALDPFFEHASLRVMLRPGEDHGEREAQRRYIAALAGVEGAAAAAAATGVRCLDQVGGDPAWMQKVRLLPDEDDDGTPTTTTTTTTMTMTVGVSSSLVRQRVHDYGPQGAEGFVYPLVLDWLKKHELYQRPRQPKGT</sequence>
<dbReference type="PANTHER" id="PTHR31285:SF0">
    <property type="entry name" value="NICOTINAMIDE MONONUCLEOTIDE ADENYLYLTRANSFERASE"/>
    <property type="match status" value="1"/>
</dbReference>
<dbReference type="GO" id="GO:0000309">
    <property type="term" value="F:nicotinamide-nucleotide adenylyltransferase activity"/>
    <property type="evidence" value="ECO:0007669"/>
    <property type="project" value="TreeGrafter"/>
</dbReference>
<gene>
    <name evidence="2" type="ORF">IF1G_07156</name>
</gene>
<dbReference type="AlphaFoldDB" id="A0A545VWP7"/>
<dbReference type="SUPFAM" id="SSF52374">
    <property type="entry name" value="Nucleotidylyl transferase"/>
    <property type="match status" value="1"/>
</dbReference>
<keyword evidence="2" id="KW-0548">Nucleotidyltransferase</keyword>
<dbReference type="Proteomes" id="UP000315783">
    <property type="component" value="Unassembled WGS sequence"/>
</dbReference>
<keyword evidence="2" id="KW-0808">Transferase</keyword>
<evidence type="ECO:0000256" key="1">
    <source>
        <dbReference type="SAM" id="MobiDB-lite"/>
    </source>
</evidence>
<dbReference type="EMBL" id="SPUK01000010">
    <property type="protein sequence ID" value="TQV94277.1"/>
    <property type="molecule type" value="Genomic_DNA"/>
</dbReference>